<dbReference type="FunFam" id="2.170.130.10:FF:000010">
    <property type="entry name" value="Ferripyoverdine receptor"/>
    <property type="match status" value="1"/>
</dbReference>
<name>I3XZA7_SULBS</name>
<dbReference type="Gene3D" id="2.170.130.10">
    <property type="entry name" value="TonB-dependent receptor, plug domain"/>
    <property type="match status" value="1"/>
</dbReference>
<keyword evidence="8" id="KW-0408">Iron</keyword>
<keyword evidence="10 15" id="KW-0798">TonB box</keyword>
<evidence type="ECO:0000256" key="15">
    <source>
        <dbReference type="RuleBase" id="RU003357"/>
    </source>
</evidence>
<dbReference type="SMART" id="SM00965">
    <property type="entry name" value="STN"/>
    <property type="match status" value="1"/>
</dbReference>
<evidence type="ECO:0000256" key="7">
    <source>
        <dbReference type="ARBA" id="ARBA00022729"/>
    </source>
</evidence>
<evidence type="ECO:0000313" key="18">
    <source>
        <dbReference type="EMBL" id="AFL69281.1"/>
    </source>
</evidence>
<keyword evidence="5" id="KW-0410">Iron transport</keyword>
<dbReference type="Gene3D" id="3.55.50.30">
    <property type="match status" value="1"/>
</dbReference>
<evidence type="ECO:0000256" key="1">
    <source>
        <dbReference type="ARBA" id="ARBA00004571"/>
    </source>
</evidence>
<dbReference type="EMBL" id="CP003333">
    <property type="protein sequence ID" value="AFL69281.1"/>
    <property type="molecule type" value="Genomic_DNA"/>
</dbReference>
<dbReference type="PROSITE" id="PS01156">
    <property type="entry name" value="TONB_DEPENDENT_REC_2"/>
    <property type="match status" value="1"/>
</dbReference>
<evidence type="ECO:0000256" key="13">
    <source>
        <dbReference type="ARBA" id="ARBA00023237"/>
    </source>
</evidence>
<gene>
    <name evidence="18" type="ordered locus">Sulba_2002</name>
</gene>
<dbReference type="GO" id="GO:0009279">
    <property type="term" value="C:cell outer membrane"/>
    <property type="evidence" value="ECO:0007669"/>
    <property type="project" value="UniProtKB-SubCell"/>
</dbReference>
<dbReference type="PROSITE" id="PS52016">
    <property type="entry name" value="TONB_DEPENDENT_REC_3"/>
    <property type="match status" value="1"/>
</dbReference>
<dbReference type="PATRIC" id="fig|760154.4.peg.1999"/>
<dbReference type="InterPro" id="IPR012910">
    <property type="entry name" value="Plug_dom"/>
</dbReference>
<evidence type="ECO:0000256" key="4">
    <source>
        <dbReference type="ARBA" id="ARBA00022452"/>
    </source>
</evidence>
<dbReference type="GO" id="GO:0038023">
    <property type="term" value="F:signaling receptor activity"/>
    <property type="evidence" value="ECO:0007669"/>
    <property type="project" value="InterPro"/>
</dbReference>
<comment type="subcellular location">
    <subcellularLocation>
        <location evidence="1 14">Cell outer membrane</location>
        <topology evidence="1 14">Multi-pass membrane protein</topology>
    </subcellularLocation>
</comment>
<feature type="chain" id="PRO_5003682413" evidence="16">
    <location>
        <begin position="24"/>
        <end position="776"/>
    </location>
</feature>
<dbReference type="NCBIfam" id="TIGR01783">
    <property type="entry name" value="TonB-siderophor"/>
    <property type="match status" value="1"/>
</dbReference>
<dbReference type="InterPro" id="IPR037066">
    <property type="entry name" value="Plug_dom_sf"/>
</dbReference>
<feature type="signal peptide" evidence="16">
    <location>
        <begin position="1"/>
        <end position="23"/>
    </location>
</feature>
<comment type="similarity">
    <text evidence="2 14 15">Belongs to the TonB-dependent receptor family.</text>
</comment>
<dbReference type="Proteomes" id="UP000006176">
    <property type="component" value="Chromosome"/>
</dbReference>
<evidence type="ECO:0000256" key="5">
    <source>
        <dbReference type="ARBA" id="ARBA00022496"/>
    </source>
</evidence>
<protein>
    <submittedName>
        <fullName evidence="18">TonB-dependent siderophore receptor</fullName>
    </submittedName>
</protein>
<evidence type="ECO:0000256" key="3">
    <source>
        <dbReference type="ARBA" id="ARBA00022448"/>
    </source>
</evidence>
<feature type="domain" description="Secretin/TonB short N-terminal" evidence="17">
    <location>
        <begin position="48"/>
        <end position="98"/>
    </location>
</feature>
<organism evidence="18 19">
    <name type="scientific">Sulfurospirillum barnesii (strain ATCC 700032 / DSM 10660 / SES-3)</name>
    <dbReference type="NCBI Taxonomy" id="760154"/>
    <lineage>
        <taxon>Bacteria</taxon>
        <taxon>Pseudomonadati</taxon>
        <taxon>Campylobacterota</taxon>
        <taxon>Epsilonproteobacteria</taxon>
        <taxon>Campylobacterales</taxon>
        <taxon>Sulfurospirillaceae</taxon>
        <taxon>Sulfurospirillum</taxon>
    </lineage>
</organism>
<dbReference type="Pfam" id="PF07715">
    <property type="entry name" value="Plug"/>
    <property type="match status" value="1"/>
</dbReference>
<evidence type="ECO:0000256" key="10">
    <source>
        <dbReference type="ARBA" id="ARBA00023077"/>
    </source>
</evidence>
<dbReference type="KEGG" id="sba:Sulba_2002"/>
<keyword evidence="9" id="KW-0406">Ion transport</keyword>
<evidence type="ECO:0000313" key="19">
    <source>
        <dbReference type="Proteomes" id="UP000006176"/>
    </source>
</evidence>
<dbReference type="GO" id="GO:0015891">
    <property type="term" value="P:siderophore transport"/>
    <property type="evidence" value="ECO:0007669"/>
    <property type="project" value="InterPro"/>
</dbReference>
<dbReference type="CDD" id="cd01347">
    <property type="entry name" value="ligand_gated_channel"/>
    <property type="match status" value="1"/>
</dbReference>
<dbReference type="PANTHER" id="PTHR32552:SF74">
    <property type="entry name" value="HYDROXAMATE SIDEROPHORE RECEPTOR FHUE"/>
    <property type="match status" value="1"/>
</dbReference>
<evidence type="ECO:0000256" key="12">
    <source>
        <dbReference type="ARBA" id="ARBA00023170"/>
    </source>
</evidence>
<dbReference type="GO" id="GO:0015344">
    <property type="term" value="F:siderophore uptake transmembrane transporter activity"/>
    <property type="evidence" value="ECO:0007669"/>
    <property type="project" value="TreeGrafter"/>
</dbReference>
<dbReference type="RefSeq" id="WP_014770156.1">
    <property type="nucleotide sequence ID" value="NC_018002.1"/>
</dbReference>
<keyword evidence="6 14" id="KW-0812">Transmembrane</keyword>
<dbReference type="InterPro" id="IPR010105">
    <property type="entry name" value="TonB_sidphr_rcpt"/>
</dbReference>
<keyword evidence="4 14" id="KW-1134">Transmembrane beta strand</keyword>
<dbReference type="OrthoDB" id="174652at2"/>
<evidence type="ECO:0000256" key="9">
    <source>
        <dbReference type="ARBA" id="ARBA00023065"/>
    </source>
</evidence>
<keyword evidence="13 14" id="KW-0998">Cell outer membrane</keyword>
<keyword evidence="11 14" id="KW-0472">Membrane</keyword>
<accession>I3XZA7</accession>
<dbReference type="SUPFAM" id="SSF56935">
    <property type="entry name" value="Porins"/>
    <property type="match status" value="1"/>
</dbReference>
<dbReference type="eggNOG" id="COG4773">
    <property type="taxonomic scope" value="Bacteria"/>
</dbReference>
<evidence type="ECO:0000256" key="8">
    <source>
        <dbReference type="ARBA" id="ARBA00023004"/>
    </source>
</evidence>
<evidence type="ECO:0000256" key="16">
    <source>
        <dbReference type="SAM" id="SignalP"/>
    </source>
</evidence>
<evidence type="ECO:0000256" key="14">
    <source>
        <dbReference type="PROSITE-ProRule" id="PRU01360"/>
    </source>
</evidence>
<dbReference type="InterPro" id="IPR039426">
    <property type="entry name" value="TonB-dep_rcpt-like"/>
</dbReference>
<dbReference type="STRING" id="760154.Sulba_2002"/>
<dbReference type="HOGENOM" id="CLU_008287_9_3_7"/>
<reference evidence="18 19" key="1">
    <citation type="submission" date="2012-06" db="EMBL/GenBank/DDBJ databases">
        <title>Complete sequence of Sulfurospirillum barnesii SES-3.</title>
        <authorList>
            <consortium name="US DOE Joint Genome Institute"/>
            <person name="Lucas S."/>
            <person name="Han J."/>
            <person name="Lapidus A."/>
            <person name="Cheng J.-F."/>
            <person name="Goodwin L."/>
            <person name="Pitluck S."/>
            <person name="Peters L."/>
            <person name="Ovchinnikova G."/>
            <person name="Lu M."/>
            <person name="Detter J.C."/>
            <person name="Han C."/>
            <person name="Tapia R."/>
            <person name="Land M."/>
            <person name="Hauser L."/>
            <person name="Kyrpides N."/>
            <person name="Ivanova N."/>
            <person name="Pagani I."/>
            <person name="Stolz J."/>
            <person name="Arkin A."/>
            <person name="Dehal P."/>
            <person name="Oremland R."/>
            <person name="Saltikov C."/>
            <person name="Basu P."/>
            <person name="Hollibaugh J."/>
            <person name="Newman D."/>
            <person name="Stolyar S."/>
            <person name="Hazen T."/>
            <person name="Woyke T."/>
        </authorList>
    </citation>
    <scope>NUCLEOTIDE SEQUENCE [LARGE SCALE GENOMIC DNA]</scope>
    <source>
        <strain evidence="19">ATCC 700032 / DSM 10660 / SES-3</strain>
    </source>
</reference>
<keyword evidence="12 18" id="KW-0675">Receptor</keyword>
<dbReference type="InterPro" id="IPR010917">
    <property type="entry name" value="TonB_rcpt_CS"/>
</dbReference>
<dbReference type="Gene3D" id="2.40.170.20">
    <property type="entry name" value="TonB-dependent receptor, beta-barrel domain"/>
    <property type="match status" value="1"/>
</dbReference>
<evidence type="ECO:0000256" key="6">
    <source>
        <dbReference type="ARBA" id="ARBA00022692"/>
    </source>
</evidence>
<dbReference type="PANTHER" id="PTHR32552">
    <property type="entry name" value="FERRICHROME IRON RECEPTOR-RELATED"/>
    <property type="match status" value="1"/>
</dbReference>
<evidence type="ECO:0000256" key="2">
    <source>
        <dbReference type="ARBA" id="ARBA00009810"/>
    </source>
</evidence>
<dbReference type="Pfam" id="PF00593">
    <property type="entry name" value="TonB_dep_Rec_b-barrel"/>
    <property type="match status" value="1"/>
</dbReference>
<keyword evidence="19" id="KW-1185">Reference proteome</keyword>
<dbReference type="InterPro" id="IPR011662">
    <property type="entry name" value="Secretin/TonB_short_N"/>
</dbReference>
<dbReference type="InterPro" id="IPR036942">
    <property type="entry name" value="Beta-barrel_TonB_sf"/>
</dbReference>
<dbReference type="InterPro" id="IPR000531">
    <property type="entry name" value="Beta-barrel_TonB"/>
</dbReference>
<dbReference type="AlphaFoldDB" id="I3XZA7"/>
<evidence type="ECO:0000259" key="17">
    <source>
        <dbReference type="SMART" id="SM00965"/>
    </source>
</evidence>
<keyword evidence="7 16" id="KW-0732">Signal</keyword>
<sequence length="776" mass="86069">MNLLKKSLLSSAVALLMSTHMYADEIIYSLQSQPLKDAIERISKQSKTPYIVKGALLEGKQSREIKEVKGTKNALNKLLENSGLEAVIEDGAIIIQEKKDVSTLNAISISASQDATTEGTGLYTTKSTNTATKLSLSMRETPQSVTVLTQQKLEDIGVTSYQDVLGSITGITLNRWDERINSSARGFDLDYYKIDGLPIYSTWNDRDIDLSMYDRIEVVRGANGLTTGYGNPAMSINMVRKRANSKEPTGSVVVSGGSWDAYSATTDISSGINESGSVRGRLIAKHEDEKSFMDGYTRENNLFYGVIDADVGDFTYISGGFSYQKLERDGIRWGGLPAFYTDGTRTHFSRSLTVSEDWTYWNTEEKSVFMDLEHVLYKDITLNARYLYSEIDTDTALLYFAGAVNKSTGGGLRYMDWEGQTKKKQHTFDVNVNIPFELAGLAQEIITGVSYNIDKTTKYDARYPNGYYTPLGNFYNYTLNLPAPSGTDVPYTLKPEEIEQKAVYLAGNFSLMEDLKLITGARVSSWEYSSDDTTKETRKFDNELTPYVGLVYDLDQHHSVYASYTNIFNPQDKKNASGSYLDPIVGNNYEVGIKGEYFGGLLNTSFSLFKIKQDNVAQDDPLGVFVPGTTTVASVEASGVTSKGFEFDVIGQITDNFSLDFGVANFKAEDADGETYNTKASRTTANLFAKYEFNALTLGGGLNYKSKYYTGSGATKITQDAYTLASLMVAYAIDKNMKLQLNVNNLFDKKYYEGIGNNSMVYGAPRNATLSFKYTF</sequence>
<evidence type="ECO:0000256" key="11">
    <source>
        <dbReference type="ARBA" id="ARBA00023136"/>
    </source>
</evidence>
<proteinExistence type="inferred from homology"/>
<keyword evidence="3 14" id="KW-0813">Transport</keyword>